<evidence type="ECO:0000313" key="3">
    <source>
        <dbReference type="EMBL" id="AKT43550.1"/>
    </source>
</evidence>
<feature type="signal peptide" evidence="2">
    <location>
        <begin position="1"/>
        <end position="21"/>
    </location>
</feature>
<reference evidence="3 4" key="1">
    <citation type="submission" date="2015-07" db="EMBL/GenBank/DDBJ databases">
        <title>Genome analysis of myxobacterium Chondromyces crocatus Cm c5 reveals a high potential for natural compound synthesis and the genetic basis for the loss of fruiting body formation.</title>
        <authorList>
            <person name="Zaburannyi N."/>
            <person name="Bunk B."/>
            <person name="Maier J."/>
            <person name="Overmann J."/>
            <person name="Mueller R."/>
        </authorList>
    </citation>
    <scope>NUCLEOTIDE SEQUENCE [LARGE SCALE GENOMIC DNA]</scope>
    <source>
        <strain evidence="3 4">Cm c5</strain>
    </source>
</reference>
<keyword evidence="4" id="KW-1185">Reference proteome</keyword>
<feature type="chain" id="PRO_5005459882" evidence="2">
    <location>
        <begin position="22"/>
        <end position="760"/>
    </location>
</feature>
<dbReference type="Proteomes" id="UP000067626">
    <property type="component" value="Chromosome"/>
</dbReference>
<evidence type="ECO:0000256" key="1">
    <source>
        <dbReference type="SAM" id="MobiDB-lite"/>
    </source>
</evidence>
<dbReference type="EMBL" id="CP012159">
    <property type="protein sequence ID" value="AKT43550.1"/>
    <property type="molecule type" value="Genomic_DNA"/>
</dbReference>
<evidence type="ECO:0000313" key="4">
    <source>
        <dbReference type="Proteomes" id="UP000067626"/>
    </source>
</evidence>
<sequence>MKPLLLGAACLLATACTPTLGAPLGSTPAGSGTTATETPEAQRPPQQRSVAITPAPAARFDTGAPYRLNRRVYQVKATRVPLARTRCSISHKAGTAQGAQADIALVEWDPSVNLSPVRRISLHALPGASLTQPQDLRDLDVLCSAEVATYSHEKDTAHNLTYLFGTTATDRTVTVTGKPVDLEQLASTDALPASRGDLTIELTEILGGDPDFLTTSFSRSRSLDPLTPFAEDLLRVLAEVAFERAKSNAERLTKNLVRDTVCELQYAQEITGGQPLFANIGKASDKTGGARVFDKTCQVVEALPIESLASGSTLLTRALASDLARLAYRALERTGLPEDVLPILRNVERLTEGLTSGQSLGTERDVQALLLDLGALPMPATTPPSASGQASLKQRQVDPPTELRDAQWRCAIGAGIAVVRECLRKGECAAEQLKAELDLEFENPSPVCKTALQSIDKAWPELRPMLARAIDVFRPAPGTTVRQTAKASANILLDVIEKYPAERAQALQQFVPPSRALINSVLNRDVSEGAAAATGLVTVLYQQQCEGQRVCPVSVSEDQLTKGMALLSSFAAYAATYSATSREGEPERTEAELEALRHEERKKAIQSLIDVGTDRANRGGTTVLSLGASVGFAGAQRWQRTPTGPVGSDTLFAPQLSLPVGFALQVLPRHVIGAHLQLSLLDLGQYITVSGKDGSLAKPNAASAFVFGAQAGVLLGSSKYSVLLAVTGGYAPGLEFEQGGVGGAYLGGFAGTYVPFFDFN</sequence>
<dbReference type="OrthoDB" id="9871862at2"/>
<dbReference type="AlphaFoldDB" id="A0A0K1ERJ5"/>
<dbReference type="KEGG" id="ccro:CMC5_077820"/>
<dbReference type="RefSeq" id="WP_050434999.1">
    <property type="nucleotide sequence ID" value="NZ_CP012159.1"/>
</dbReference>
<evidence type="ECO:0000256" key="2">
    <source>
        <dbReference type="SAM" id="SignalP"/>
    </source>
</evidence>
<proteinExistence type="predicted"/>
<accession>A0A0K1ERJ5</accession>
<name>A0A0K1ERJ5_CHOCO</name>
<protein>
    <submittedName>
        <fullName evidence="3">Uncharacterized protein</fullName>
    </submittedName>
</protein>
<dbReference type="PROSITE" id="PS51257">
    <property type="entry name" value="PROKAR_LIPOPROTEIN"/>
    <property type="match status" value="1"/>
</dbReference>
<feature type="compositionally biased region" description="Low complexity" evidence="1">
    <location>
        <begin position="22"/>
        <end position="41"/>
    </location>
</feature>
<feature type="region of interest" description="Disordered" evidence="1">
    <location>
        <begin position="22"/>
        <end position="48"/>
    </location>
</feature>
<organism evidence="3 4">
    <name type="scientific">Chondromyces crocatus</name>
    <dbReference type="NCBI Taxonomy" id="52"/>
    <lineage>
        <taxon>Bacteria</taxon>
        <taxon>Pseudomonadati</taxon>
        <taxon>Myxococcota</taxon>
        <taxon>Polyangia</taxon>
        <taxon>Polyangiales</taxon>
        <taxon>Polyangiaceae</taxon>
        <taxon>Chondromyces</taxon>
    </lineage>
</organism>
<dbReference type="STRING" id="52.CMC5_077820"/>
<keyword evidence="2" id="KW-0732">Signal</keyword>
<gene>
    <name evidence="3" type="ORF">CMC5_077820</name>
</gene>